<dbReference type="SUPFAM" id="SSF88659">
    <property type="entry name" value="Sigma3 and sigma4 domains of RNA polymerase sigma factors"/>
    <property type="match status" value="1"/>
</dbReference>
<dbReference type="Pfam" id="PF08281">
    <property type="entry name" value="Sigma70_r4_2"/>
    <property type="match status" value="1"/>
</dbReference>
<dbReference type="InterPro" id="IPR013325">
    <property type="entry name" value="RNA_pol_sigma_r2"/>
</dbReference>
<evidence type="ECO:0000256" key="3">
    <source>
        <dbReference type="ARBA" id="ARBA00023082"/>
    </source>
</evidence>
<gene>
    <name evidence="6" type="ORF">SAMN05216464_11151</name>
</gene>
<dbReference type="GO" id="GO:0016987">
    <property type="term" value="F:sigma factor activity"/>
    <property type="evidence" value="ECO:0007669"/>
    <property type="project" value="UniProtKB-KW"/>
</dbReference>
<evidence type="ECO:0000256" key="1">
    <source>
        <dbReference type="ARBA" id="ARBA00010641"/>
    </source>
</evidence>
<comment type="similarity">
    <text evidence="1">Belongs to the sigma-70 factor family. ECF subfamily.</text>
</comment>
<feature type="domain" description="RNA polymerase sigma factor 70 region 4 type 2" evidence="5">
    <location>
        <begin position="105"/>
        <end position="152"/>
    </location>
</feature>
<proteinExistence type="inferred from homology"/>
<dbReference type="STRING" id="1391627.SAMN05216464_11151"/>
<keyword evidence="2" id="KW-0805">Transcription regulation</keyword>
<dbReference type="PANTHER" id="PTHR43133">
    <property type="entry name" value="RNA POLYMERASE ECF-TYPE SIGMA FACTO"/>
    <property type="match status" value="1"/>
</dbReference>
<dbReference type="InterPro" id="IPR036388">
    <property type="entry name" value="WH-like_DNA-bd_sf"/>
</dbReference>
<evidence type="ECO:0000256" key="4">
    <source>
        <dbReference type="ARBA" id="ARBA00023163"/>
    </source>
</evidence>
<dbReference type="InterPro" id="IPR013249">
    <property type="entry name" value="RNA_pol_sigma70_r4_t2"/>
</dbReference>
<dbReference type="OrthoDB" id="9150024at2"/>
<evidence type="ECO:0000256" key="2">
    <source>
        <dbReference type="ARBA" id="ARBA00023015"/>
    </source>
</evidence>
<keyword evidence="7" id="KW-1185">Reference proteome</keyword>
<dbReference type="InterPro" id="IPR014284">
    <property type="entry name" value="RNA_pol_sigma-70_dom"/>
</dbReference>
<reference evidence="6 7" key="1">
    <citation type="submission" date="2016-10" db="EMBL/GenBank/DDBJ databases">
        <authorList>
            <person name="de Groot N.N."/>
        </authorList>
    </citation>
    <scope>NUCLEOTIDE SEQUENCE [LARGE SCALE GENOMIC DNA]</scope>
    <source>
        <strain evidence="6 7">47C3B</strain>
    </source>
</reference>
<dbReference type="SUPFAM" id="SSF88946">
    <property type="entry name" value="Sigma2 domain of RNA polymerase sigma factors"/>
    <property type="match status" value="1"/>
</dbReference>
<dbReference type="GO" id="GO:0006352">
    <property type="term" value="P:DNA-templated transcription initiation"/>
    <property type="evidence" value="ECO:0007669"/>
    <property type="project" value="InterPro"/>
</dbReference>
<accession>A0A1G7H4H2</accession>
<dbReference type="NCBIfam" id="TIGR02937">
    <property type="entry name" value="sigma70-ECF"/>
    <property type="match status" value="1"/>
</dbReference>
<dbReference type="CDD" id="cd06171">
    <property type="entry name" value="Sigma70_r4"/>
    <property type="match status" value="1"/>
</dbReference>
<dbReference type="InterPro" id="IPR013324">
    <property type="entry name" value="RNA_pol_sigma_r3/r4-like"/>
</dbReference>
<dbReference type="Gene3D" id="1.10.10.10">
    <property type="entry name" value="Winged helix-like DNA-binding domain superfamily/Winged helix DNA-binding domain"/>
    <property type="match status" value="1"/>
</dbReference>
<dbReference type="RefSeq" id="WP_091152366.1">
    <property type="nucleotide sequence ID" value="NZ_FNAI01000011.1"/>
</dbReference>
<dbReference type="AlphaFoldDB" id="A0A1G7H4H2"/>
<evidence type="ECO:0000313" key="6">
    <source>
        <dbReference type="EMBL" id="SDE95203.1"/>
    </source>
</evidence>
<dbReference type="GO" id="GO:0003677">
    <property type="term" value="F:DNA binding"/>
    <property type="evidence" value="ECO:0007669"/>
    <property type="project" value="InterPro"/>
</dbReference>
<evidence type="ECO:0000313" key="7">
    <source>
        <dbReference type="Proteomes" id="UP000199072"/>
    </source>
</evidence>
<organism evidence="6 7">
    <name type="scientific">Mucilaginibacter pineti</name>
    <dbReference type="NCBI Taxonomy" id="1391627"/>
    <lineage>
        <taxon>Bacteria</taxon>
        <taxon>Pseudomonadati</taxon>
        <taxon>Bacteroidota</taxon>
        <taxon>Sphingobacteriia</taxon>
        <taxon>Sphingobacteriales</taxon>
        <taxon>Sphingobacteriaceae</taxon>
        <taxon>Mucilaginibacter</taxon>
    </lineage>
</organism>
<evidence type="ECO:0000259" key="5">
    <source>
        <dbReference type="Pfam" id="PF08281"/>
    </source>
</evidence>
<dbReference type="Gene3D" id="1.10.1740.10">
    <property type="match status" value="1"/>
</dbReference>
<dbReference type="EMBL" id="FNAI01000011">
    <property type="protein sequence ID" value="SDE95203.1"/>
    <property type="molecule type" value="Genomic_DNA"/>
</dbReference>
<dbReference type="PANTHER" id="PTHR43133:SF46">
    <property type="entry name" value="RNA POLYMERASE SIGMA-70 FACTOR ECF SUBFAMILY"/>
    <property type="match status" value="1"/>
</dbReference>
<sequence>MESLYKLYSNSLYNYGSKFTNDQDLIKECIQELFVTLWTRRAHLSEPANVRNYLFKAFRLSLFKKGNMIQKQVRYEEAEHYAFHASITIEDEIIIGEDNAALQSRLQATLEQLTARQREAIFLKFYEGLNYEEIAEVMDISVKGAYKVMGRAIDALRDKLDHNDFLILLALFSSKLFR</sequence>
<keyword evidence="3" id="KW-0731">Sigma factor</keyword>
<dbReference type="Proteomes" id="UP000199072">
    <property type="component" value="Unassembled WGS sequence"/>
</dbReference>
<name>A0A1G7H4H2_9SPHI</name>
<dbReference type="InterPro" id="IPR039425">
    <property type="entry name" value="RNA_pol_sigma-70-like"/>
</dbReference>
<protein>
    <submittedName>
        <fullName evidence="6">RNA polymerase sigma factor, sigma-70 family</fullName>
    </submittedName>
</protein>
<keyword evidence="4" id="KW-0804">Transcription</keyword>